<sequence>MEEIKDDARSTFSHSVTLNEDPGVEPGESADHDATEGTPAGRRSLSEAKDKSITSGKTDIGTVQVVFGPAKRCVFVSSLIGLRISYSGKCLFAEKYLDGPWAVTCYAISPHGDELGIHHGRDDKIPGWSWRAGGAANSPSYTSLKAWLNEMLTSNTQNFTKIRVVFGSGASYYATCGDKYTWHDLPSELLQAIQQYRKVFDKLQELKAVRDSSSEPVAIKDDDISAIPGPLPLKAENFNLDKLPSTWLPQCLALGMRNCFAATWGSAYLISLPSSNKLYERITTKPQDVKKAINISLSLFSPSHYALLLDDWSYRHVYDPDSLNLADCIKEHIQAYVKLKPGRYVTLETLPISTGIASTERFDENTNFKMKLTVGKEKNAETVEKTKLEKNKEEEKEKEKEKEREKQKKPRRLSRLFGRSQKETVKETE</sequence>
<evidence type="ECO:0000313" key="2">
    <source>
        <dbReference type="Proteomes" id="UP001172386"/>
    </source>
</evidence>
<gene>
    <name evidence="1" type="ORF">H2198_005460</name>
</gene>
<keyword evidence="2" id="KW-1185">Reference proteome</keyword>
<comment type="caution">
    <text evidence="1">The sequence shown here is derived from an EMBL/GenBank/DDBJ whole genome shotgun (WGS) entry which is preliminary data.</text>
</comment>
<accession>A0ACC3A6F1</accession>
<reference evidence="1" key="1">
    <citation type="submission" date="2022-10" db="EMBL/GenBank/DDBJ databases">
        <title>Culturing micro-colonial fungi from biological soil crusts in the Mojave desert and describing Neophaeococcomyces mojavensis, and introducing the new genera and species Taxawa tesnikishii.</title>
        <authorList>
            <person name="Kurbessoian T."/>
            <person name="Stajich J.E."/>
        </authorList>
    </citation>
    <scope>NUCLEOTIDE SEQUENCE</scope>
    <source>
        <strain evidence="1">JES_112</strain>
    </source>
</reference>
<proteinExistence type="predicted"/>
<dbReference type="Proteomes" id="UP001172386">
    <property type="component" value="Unassembled WGS sequence"/>
</dbReference>
<protein>
    <submittedName>
        <fullName evidence="1">Uncharacterized protein</fullName>
    </submittedName>
</protein>
<organism evidence="1 2">
    <name type="scientific">Neophaeococcomyces mojaviensis</name>
    <dbReference type="NCBI Taxonomy" id="3383035"/>
    <lineage>
        <taxon>Eukaryota</taxon>
        <taxon>Fungi</taxon>
        <taxon>Dikarya</taxon>
        <taxon>Ascomycota</taxon>
        <taxon>Pezizomycotina</taxon>
        <taxon>Eurotiomycetes</taxon>
        <taxon>Chaetothyriomycetidae</taxon>
        <taxon>Chaetothyriales</taxon>
        <taxon>Chaetothyriales incertae sedis</taxon>
        <taxon>Neophaeococcomyces</taxon>
    </lineage>
</organism>
<name>A0ACC3A6F1_9EURO</name>
<dbReference type="EMBL" id="JAPDRQ010000090">
    <property type="protein sequence ID" value="KAJ9655754.1"/>
    <property type="molecule type" value="Genomic_DNA"/>
</dbReference>
<evidence type="ECO:0000313" key="1">
    <source>
        <dbReference type="EMBL" id="KAJ9655754.1"/>
    </source>
</evidence>